<evidence type="ECO:0000313" key="1">
    <source>
        <dbReference type="EMBL" id="GAA4469385.1"/>
    </source>
</evidence>
<dbReference type="SUPFAM" id="SSF53474">
    <property type="entry name" value="alpha/beta-Hydrolases"/>
    <property type="match status" value="1"/>
</dbReference>
<proteinExistence type="predicted"/>
<sequence>MIVEEGTPASDTVLKIEAHPELGFNFPYYLRIPKGVNRKSASYLLVETNNSGNNDTFAHHERETYKEIIRNSLGSSLCEGLKVPFLMPVFPRPAKEWEIYTHAYDKDAAHIKKGPMKRLDLQLIAMCAHAKGVLQWYGISVAEKILMNGFSASGTFANRFTAIHPERVAGVACGGINGIVILPIDKRNGNTLDYPIGISDLKKIFGKEFDLKVYRTVPQFIYMGALDDNDAVTFDDAYSNAERELVFGQLSSKMLPDRFSGCQAIYTENNVNATFKTYPHIGHGTDRLIYNEVLAFFTNIIGTGQ</sequence>
<comment type="caution">
    <text evidence="1">The sequence shown here is derived from an EMBL/GenBank/DDBJ whole genome shotgun (WGS) entry which is preliminary data.</text>
</comment>
<gene>
    <name evidence="1" type="ORF">GCM10023093_28790</name>
</gene>
<keyword evidence="2" id="KW-1185">Reference proteome</keyword>
<dbReference type="EMBL" id="BAABFA010000023">
    <property type="protein sequence ID" value="GAA4469385.1"/>
    <property type="molecule type" value="Genomic_DNA"/>
</dbReference>
<name>A0ABP8NQH4_9BACT</name>
<protein>
    <submittedName>
        <fullName evidence="1">Uncharacterized protein</fullName>
    </submittedName>
</protein>
<dbReference type="Gene3D" id="3.40.50.1820">
    <property type="entry name" value="alpha/beta hydrolase"/>
    <property type="match status" value="1"/>
</dbReference>
<dbReference type="Proteomes" id="UP001500067">
    <property type="component" value="Unassembled WGS sequence"/>
</dbReference>
<reference evidence="2" key="1">
    <citation type="journal article" date="2019" name="Int. J. Syst. Evol. Microbiol.">
        <title>The Global Catalogue of Microorganisms (GCM) 10K type strain sequencing project: providing services to taxonomists for standard genome sequencing and annotation.</title>
        <authorList>
            <consortium name="The Broad Institute Genomics Platform"/>
            <consortium name="The Broad Institute Genome Sequencing Center for Infectious Disease"/>
            <person name="Wu L."/>
            <person name="Ma J."/>
        </authorList>
    </citation>
    <scope>NUCLEOTIDE SEQUENCE [LARGE SCALE GENOMIC DNA]</scope>
    <source>
        <strain evidence="2">JCM 32105</strain>
    </source>
</reference>
<accession>A0ABP8NQH4</accession>
<dbReference type="InterPro" id="IPR029058">
    <property type="entry name" value="AB_hydrolase_fold"/>
</dbReference>
<evidence type="ECO:0000313" key="2">
    <source>
        <dbReference type="Proteomes" id="UP001500067"/>
    </source>
</evidence>
<organism evidence="1 2">
    <name type="scientific">Nemorincola caseinilytica</name>
    <dbReference type="NCBI Taxonomy" id="2054315"/>
    <lineage>
        <taxon>Bacteria</taxon>
        <taxon>Pseudomonadati</taxon>
        <taxon>Bacteroidota</taxon>
        <taxon>Chitinophagia</taxon>
        <taxon>Chitinophagales</taxon>
        <taxon>Chitinophagaceae</taxon>
        <taxon>Nemorincola</taxon>
    </lineage>
</organism>